<evidence type="ECO:0000313" key="2">
    <source>
        <dbReference type="Proteomes" id="UP000053144"/>
    </source>
</evidence>
<accession>A0A0L9UDC6</accession>
<dbReference type="EMBL" id="CM003374">
    <property type="protein sequence ID" value="KOM40716.1"/>
    <property type="molecule type" value="Genomic_DNA"/>
</dbReference>
<gene>
    <name evidence="1" type="ORF">LR48_Vigan04g091400</name>
</gene>
<organism evidence="1 2">
    <name type="scientific">Phaseolus angularis</name>
    <name type="common">Azuki bean</name>
    <name type="synonym">Vigna angularis</name>
    <dbReference type="NCBI Taxonomy" id="3914"/>
    <lineage>
        <taxon>Eukaryota</taxon>
        <taxon>Viridiplantae</taxon>
        <taxon>Streptophyta</taxon>
        <taxon>Embryophyta</taxon>
        <taxon>Tracheophyta</taxon>
        <taxon>Spermatophyta</taxon>
        <taxon>Magnoliopsida</taxon>
        <taxon>eudicotyledons</taxon>
        <taxon>Gunneridae</taxon>
        <taxon>Pentapetalae</taxon>
        <taxon>rosids</taxon>
        <taxon>fabids</taxon>
        <taxon>Fabales</taxon>
        <taxon>Fabaceae</taxon>
        <taxon>Papilionoideae</taxon>
        <taxon>50 kb inversion clade</taxon>
        <taxon>NPAAA clade</taxon>
        <taxon>indigoferoid/millettioid clade</taxon>
        <taxon>Phaseoleae</taxon>
        <taxon>Vigna</taxon>
    </lineage>
</organism>
<protein>
    <submittedName>
        <fullName evidence="1">Uncharacterized protein</fullName>
    </submittedName>
</protein>
<name>A0A0L9UDC6_PHAAN</name>
<dbReference type="AlphaFoldDB" id="A0A0L9UDC6"/>
<evidence type="ECO:0000313" key="1">
    <source>
        <dbReference type="EMBL" id="KOM40716.1"/>
    </source>
</evidence>
<dbReference type="Proteomes" id="UP000053144">
    <property type="component" value="Chromosome 4"/>
</dbReference>
<dbReference type="Gramene" id="KOM40716">
    <property type="protein sequence ID" value="KOM40716"/>
    <property type="gene ID" value="LR48_Vigan04g091400"/>
</dbReference>
<proteinExistence type="predicted"/>
<sequence>MTLRGEMPLRGRIGHALLPLSGRFESSSIATSDLSPRLLKELRVKTSPSNWTLQTDVENGLCEPLEKLGFLGQWKLGLAGQHRNWALQASMGNSFESYCGNWDFSANVESGPCGSAWELGFTSQYGKWALRAIVEIGISQPMWNLGLAGQHGS</sequence>
<reference evidence="2" key="1">
    <citation type="journal article" date="2015" name="Proc. Natl. Acad. Sci. U.S.A.">
        <title>Genome sequencing of adzuki bean (Vigna angularis) provides insight into high starch and low fat accumulation and domestication.</title>
        <authorList>
            <person name="Yang K."/>
            <person name="Tian Z."/>
            <person name="Chen C."/>
            <person name="Luo L."/>
            <person name="Zhao B."/>
            <person name="Wang Z."/>
            <person name="Yu L."/>
            <person name="Li Y."/>
            <person name="Sun Y."/>
            <person name="Li W."/>
            <person name="Chen Y."/>
            <person name="Li Y."/>
            <person name="Zhang Y."/>
            <person name="Ai D."/>
            <person name="Zhao J."/>
            <person name="Shang C."/>
            <person name="Ma Y."/>
            <person name="Wu B."/>
            <person name="Wang M."/>
            <person name="Gao L."/>
            <person name="Sun D."/>
            <person name="Zhang P."/>
            <person name="Guo F."/>
            <person name="Wang W."/>
            <person name="Li Y."/>
            <person name="Wang J."/>
            <person name="Varshney R.K."/>
            <person name="Wang J."/>
            <person name="Ling H.Q."/>
            <person name="Wan P."/>
        </authorList>
    </citation>
    <scope>NUCLEOTIDE SEQUENCE</scope>
    <source>
        <strain evidence="2">cv. Jingnong 6</strain>
    </source>
</reference>